<dbReference type="EMBL" id="SMCR01000004">
    <property type="protein sequence ID" value="TCV96620.1"/>
    <property type="molecule type" value="Genomic_DNA"/>
</dbReference>
<dbReference type="NCBIfam" id="TIGR01845">
    <property type="entry name" value="outer_NodT"/>
    <property type="match status" value="1"/>
</dbReference>
<keyword evidence="3" id="KW-0472">Membrane</keyword>
<keyword evidence="3 4" id="KW-0449">Lipoprotein</keyword>
<reference evidence="4 5" key="1">
    <citation type="submission" date="2019-03" db="EMBL/GenBank/DDBJ databases">
        <title>Genomic Encyclopedia of Type Strains, Phase IV (KMG-IV): sequencing the most valuable type-strain genomes for metagenomic binning, comparative biology and taxonomic classification.</title>
        <authorList>
            <person name="Goeker M."/>
        </authorList>
    </citation>
    <scope>NUCLEOTIDE SEQUENCE [LARGE SCALE GENOMIC DNA]</scope>
    <source>
        <strain evidence="4 5">DSM 19580</strain>
    </source>
</reference>
<dbReference type="InterPro" id="IPR010131">
    <property type="entry name" value="MdtP/NodT-like"/>
</dbReference>
<evidence type="ECO:0000256" key="2">
    <source>
        <dbReference type="ARBA" id="ARBA00007613"/>
    </source>
</evidence>
<dbReference type="GO" id="GO:0009279">
    <property type="term" value="C:cell outer membrane"/>
    <property type="evidence" value="ECO:0007669"/>
    <property type="project" value="UniProtKB-SubCell"/>
</dbReference>
<keyword evidence="3" id="KW-0564">Palmitate</keyword>
<dbReference type="Gene3D" id="2.20.200.10">
    <property type="entry name" value="Outer membrane efflux proteins (OEP)"/>
    <property type="match status" value="1"/>
</dbReference>
<dbReference type="AlphaFoldDB" id="A0A4R3YVK7"/>
<comment type="subcellular location">
    <subcellularLocation>
        <location evidence="1 3">Cell outer membrane</location>
        <topology evidence="1 3">Lipid-anchor</topology>
    </subcellularLocation>
</comment>
<sequence length="535" mass="57404">MPASFSIHPLQPKAPPLADASLTLTASEEPEPCRLAASRPVQHRLSIAKLVRQAIPSAALSISMLLLAACSLKPLGPDYHPPAAGLVQQAGNASLVTADNDRATVATVTEPLPDHWWQLYQNPLLDRLVQQALSHNTDLRVAMATLERQQALRQEADSGRQPSLTANAKPYYGHPSGLSVLQPGNVPDNAWRYDSGISLSYQVDLFGQIRRAIEVADANSQAAEAALDLVKITVAANTARAYADVCATGLQLHTARRSIDLQQQSVDLTGRLLQAGRTGELDHLRARAQLQQLNASLPPLQARRQNALYRLATLSGELPQNFPRQVSACETPPQLTHPIPLGDGRALLQRRPDIRQNERLLAGATARVGVAMADLYPKISLGLTGSAAGLMGGIGQADTLGWSLGPLISWTLPNTGAAQARIAQAEAGSREQLARFDGSVLKALEEVEMALNNYARELDRWQSLQAAVKQTKEVADKTRLLYSSGKIGYLEVLDAERSLASSEAALAQSSGQLADHQVMLFLALGGGWQSQSAVN</sequence>
<keyword evidence="5" id="KW-1185">Reference proteome</keyword>
<comment type="similarity">
    <text evidence="2 3">Belongs to the outer membrane factor (OMF) (TC 1.B.17) family.</text>
</comment>
<keyword evidence="3" id="KW-1134">Transmembrane beta strand</keyword>
<dbReference type="SUPFAM" id="SSF56954">
    <property type="entry name" value="Outer membrane efflux proteins (OEP)"/>
    <property type="match status" value="1"/>
</dbReference>
<evidence type="ECO:0000256" key="3">
    <source>
        <dbReference type="RuleBase" id="RU362097"/>
    </source>
</evidence>
<evidence type="ECO:0000256" key="1">
    <source>
        <dbReference type="ARBA" id="ARBA00004459"/>
    </source>
</evidence>
<dbReference type="PANTHER" id="PTHR30203:SF21">
    <property type="entry name" value="OUTER MEMBRANE COMPONENT OF MULTIDRUG EFFLUX PUMP-RELATED"/>
    <property type="match status" value="1"/>
</dbReference>
<proteinExistence type="inferred from homology"/>
<keyword evidence="3" id="KW-0812">Transmembrane</keyword>
<evidence type="ECO:0000313" key="4">
    <source>
        <dbReference type="EMBL" id="TCV96620.1"/>
    </source>
</evidence>
<comment type="caution">
    <text evidence="4">The sequence shown here is derived from an EMBL/GenBank/DDBJ whole genome shotgun (WGS) entry which is preliminary data.</text>
</comment>
<dbReference type="Pfam" id="PF02321">
    <property type="entry name" value="OEP"/>
    <property type="match status" value="2"/>
</dbReference>
<dbReference type="RefSeq" id="WP_230468009.1">
    <property type="nucleotide sequence ID" value="NZ_SMCR01000004.1"/>
</dbReference>
<dbReference type="Proteomes" id="UP000295719">
    <property type="component" value="Unassembled WGS sequence"/>
</dbReference>
<dbReference type="PANTHER" id="PTHR30203">
    <property type="entry name" value="OUTER MEMBRANE CATION EFFLUX PROTEIN"/>
    <property type="match status" value="1"/>
</dbReference>
<gene>
    <name evidence="4" type="ORF">EDC52_10460</name>
</gene>
<organism evidence="4 5">
    <name type="scientific">Biostraticola tofi</name>
    <dbReference type="NCBI Taxonomy" id="466109"/>
    <lineage>
        <taxon>Bacteria</taxon>
        <taxon>Pseudomonadati</taxon>
        <taxon>Pseudomonadota</taxon>
        <taxon>Gammaproteobacteria</taxon>
        <taxon>Enterobacterales</taxon>
        <taxon>Bruguierivoracaceae</taxon>
        <taxon>Biostraticola</taxon>
    </lineage>
</organism>
<accession>A0A4R3YVK7</accession>
<name>A0A4R3YVK7_9GAMM</name>
<protein>
    <submittedName>
        <fullName evidence="4">NodT family efflux transporter outer membrane factor (OMF) lipoprotein</fullName>
    </submittedName>
</protein>
<dbReference type="GO" id="GO:0015562">
    <property type="term" value="F:efflux transmembrane transporter activity"/>
    <property type="evidence" value="ECO:0007669"/>
    <property type="project" value="InterPro"/>
</dbReference>
<dbReference type="Gene3D" id="1.20.1600.10">
    <property type="entry name" value="Outer membrane efflux proteins (OEP)"/>
    <property type="match status" value="1"/>
</dbReference>
<dbReference type="InterPro" id="IPR003423">
    <property type="entry name" value="OMP_efflux"/>
</dbReference>
<evidence type="ECO:0000313" key="5">
    <source>
        <dbReference type="Proteomes" id="UP000295719"/>
    </source>
</evidence>